<feature type="compositionally biased region" description="Low complexity" evidence="1">
    <location>
        <begin position="111"/>
        <end position="134"/>
    </location>
</feature>
<dbReference type="InterPro" id="IPR035899">
    <property type="entry name" value="DBL_dom_sf"/>
</dbReference>
<dbReference type="SMART" id="SM00325">
    <property type="entry name" value="RhoGEF"/>
    <property type="match status" value="1"/>
</dbReference>
<dbReference type="PANTHER" id="PTHR12673">
    <property type="entry name" value="FACIOGENITAL DYSPLASIA PROTEIN"/>
    <property type="match status" value="1"/>
</dbReference>
<feature type="compositionally biased region" description="Basic residues" evidence="1">
    <location>
        <begin position="13"/>
        <end position="31"/>
    </location>
</feature>
<gene>
    <name evidence="3" type="ORF">ALEPTO_LOCUS12510</name>
</gene>
<dbReference type="PROSITE" id="PS50010">
    <property type="entry name" value="DH_2"/>
    <property type="match status" value="1"/>
</dbReference>
<feature type="region of interest" description="Disordered" evidence="1">
    <location>
        <begin position="1"/>
        <end position="41"/>
    </location>
</feature>
<feature type="region of interest" description="Disordered" evidence="1">
    <location>
        <begin position="58"/>
        <end position="78"/>
    </location>
</feature>
<evidence type="ECO:0000313" key="4">
    <source>
        <dbReference type="Proteomes" id="UP000789508"/>
    </source>
</evidence>
<name>A0A9N9I9U0_9GLOM</name>
<feature type="region of interest" description="Disordered" evidence="1">
    <location>
        <begin position="104"/>
        <end position="146"/>
    </location>
</feature>
<feature type="non-terminal residue" evidence="3">
    <location>
        <position position="458"/>
    </location>
</feature>
<feature type="domain" description="DH" evidence="2">
    <location>
        <begin position="263"/>
        <end position="450"/>
    </location>
</feature>
<feature type="compositionally biased region" description="Polar residues" evidence="1">
    <location>
        <begin position="66"/>
        <end position="78"/>
    </location>
</feature>
<dbReference type="CDD" id="cd00160">
    <property type="entry name" value="RhoGEF"/>
    <property type="match status" value="1"/>
</dbReference>
<dbReference type="PANTHER" id="PTHR12673:SF159">
    <property type="entry name" value="LD03170P"/>
    <property type="match status" value="1"/>
</dbReference>
<feature type="compositionally biased region" description="Basic and acidic residues" evidence="1">
    <location>
        <begin position="32"/>
        <end position="41"/>
    </location>
</feature>
<dbReference type="Pfam" id="PF00621">
    <property type="entry name" value="RhoGEF"/>
    <property type="match status" value="1"/>
</dbReference>
<accession>A0A9N9I9U0</accession>
<evidence type="ECO:0000256" key="1">
    <source>
        <dbReference type="SAM" id="MobiDB-lite"/>
    </source>
</evidence>
<dbReference type="InterPro" id="IPR051092">
    <property type="entry name" value="FYVE_RhoGEF_PH"/>
</dbReference>
<dbReference type="OrthoDB" id="660555at2759"/>
<sequence length="458" mass="53007">SKQCNAKTELSRKPTRIQRIKRKLTMTKSHNKLHETHDKNITEENDISQHHSAECLAAQSHEHNSQAESSKTEFQSSASETTHCICRKSSSSSRKSKFFGVFHPPSSQTLSSITNDDSSSSPSTTTNITDSNTDLPTPKDDERKNIVRRSWSQMEVRHLRHLFDIRRVYWREIRRRNSYAYTNSQLAKEQLAAESEIRASNRALNSRGGDDDSVLDYIFGDIEDDVDSLAAGQDFVSRPPLDLFEFQAQVQKATDVTSRSQQMRRFKAFEIYSSEHSYLNHLRTLKKLFMDPCYQAAKKPNQTMNPADVKVMYAHIIDLIKLSSKLVHSLAQIQPWLNVECRVGEVFLKYSKEFEVYQRYAENHLDSRAAVKRADQKILYRKFIQESQRSKDQYRLDLSGYLIMPIQRISRYRLLLQELMNHTPEFHPDFEGLSRALKDMTARVDECNSIANLLSEKG</sequence>
<evidence type="ECO:0000259" key="2">
    <source>
        <dbReference type="PROSITE" id="PS50010"/>
    </source>
</evidence>
<comment type="caution">
    <text evidence="3">The sequence shown here is derived from an EMBL/GenBank/DDBJ whole genome shotgun (WGS) entry which is preliminary data.</text>
</comment>
<evidence type="ECO:0000313" key="3">
    <source>
        <dbReference type="EMBL" id="CAG8727723.1"/>
    </source>
</evidence>
<dbReference type="GO" id="GO:0005085">
    <property type="term" value="F:guanyl-nucleotide exchange factor activity"/>
    <property type="evidence" value="ECO:0007669"/>
    <property type="project" value="InterPro"/>
</dbReference>
<dbReference type="Proteomes" id="UP000789508">
    <property type="component" value="Unassembled WGS sequence"/>
</dbReference>
<keyword evidence="4" id="KW-1185">Reference proteome</keyword>
<dbReference type="Gene3D" id="1.20.900.10">
    <property type="entry name" value="Dbl homology (DH) domain"/>
    <property type="match status" value="1"/>
</dbReference>
<protein>
    <submittedName>
        <fullName evidence="3">8839_t:CDS:1</fullName>
    </submittedName>
</protein>
<dbReference type="PROSITE" id="PS00741">
    <property type="entry name" value="DH_1"/>
    <property type="match status" value="1"/>
</dbReference>
<dbReference type="AlphaFoldDB" id="A0A9N9I9U0"/>
<proteinExistence type="predicted"/>
<dbReference type="InterPro" id="IPR000219">
    <property type="entry name" value="DH_dom"/>
</dbReference>
<dbReference type="SUPFAM" id="SSF48065">
    <property type="entry name" value="DBL homology domain (DH-domain)"/>
    <property type="match status" value="1"/>
</dbReference>
<reference evidence="3" key="1">
    <citation type="submission" date="2021-06" db="EMBL/GenBank/DDBJ databases">
        <authorList>
            <person name="Kallberg Y."/>
            <person name="Tangrot J."/>
            <person name="Rosling A."/>
        </authorList>
    </citation>
    <scope>NUCLEOTIDE SEQUENCE</scope>
    <source>
        <strain evidence="3">FL130A</strain>
    </source>
</reference>
<dbReference type="GO" id="GO:0005737">
    <property type="term" value="C:cytoplasm"/>
    <property type="evidence" value="ECO:0007669"/>
    <property type="project" value="TreeGrafter"/>
</dbReference>
<organism evidence="3 4">
    <name type="scientific">Ambispora leptoticha</name>
    <dbReference type="NCBI Taxonomy" id="144679"/>
    <lineage>
        <taxon>Eukaryota</taxon>
        <taxon>Fungi</taxon>
        <taxon>Fungi incertae sedis</taxon>
        <taxon>Mucoromycota</taxon>
        <taxon>Glomeromycotina</taxon>
        <taxon>Glomeromycetes</taxon>
        <taxon>Archaeosporales</taxon>
        <taxon>Ambisporaceae</taxon>
        <taxon>Ambispora</taxon>
    </lineage>
</organism>
<dbReference type="GO" id="GO:0035556">
    <property type="term" value="P:intracellular signal transduction"/>
    <property type="evidence" value="ECO:0007669"/>
    <property type="project" value="InterPro"/>
</dbReference>
<dbReference type="InterPro" id="IPR001331">
    <property type="entry name" value="GDS_CDC24_CS"/>
</dbReference>
<dbReference type="EMBL" id="CAJVPS010028967">
    <property type="protein sequence ID" value="CAG8727723.1"/>
    <property type="molecule type" value="Genomic_DNA"/>
</dbReference>